<dbReference type="Proteomes" id="UP000031737">
    <property type="component" value="Unassembled WGS sequence"/>
</dbReference>
<reference evidence="2 3" key="1">
    <citation type="submission" date="2013-07" db="EMBL/GenBank/DDBJ databases">
        <authorList>
            <person name="Stoco P.H."/>
            <person name="Wagner G."/>
            <person name="Gerber A."/>
            <person name="Zaha A."/>
            <person name="Thompson C."/>
            <person name="Bartholomeu D.C."/>
            <person name="Luckemeyer D.D."/>
            <person name="Bahia D."/>
            <person name="Loreto E."/>
            <person name="Prestes E.B."/>
            <person name="Lima F.M."/>
            <person name="Rodrigues-Luiz G."/>
            <person name="Vallejo G.A."/>
            <person name="Filho J.F."/>
            <person name="Monteiro K.M."/>
            <person name="Tyler K.M."/>
            <person name="de Almeida L.G."/>
            <person name="Ortiz M.F."/>
            <person name="Siervo M.A."/>
            <person name="de Moraes M.H."/>
            <person name="Cunha O.L."/>
            <person name="Mendonca-Neto R."/>
            <person name="Silva R."/>
            <person name="Teixeira S.M."/>
            <person name="Murta S.M."/>
            <person name="Sincero T.C."/>
            <person name="Mendes T.A."/>
            <person name="Urmenyi T.P."/>
            <person name="Silva V.G."/>
            <person name="da Rocha W.D."/>
            <person name="Andersson B."/>
            <person name="Romanha A.J."/>
            <person name="Steindel M."/>
            <person name="de Vasconcelos A.T."/>
            <person name="Grisard E.C."/>
        </authorList>
    </citation>
    <scope>NUCLEOTIDE SEQUENCE [LARGE SCALE GENOMIC DNA]</scope>
    <source>
        <strain evidence="2 3">SC58</strain>
    </source>
</reference>
<sequence>MSVVSTRTSVTQLGNGSYSEALIPSARPKRYRIPRLIPVLESGSEEARDVSGALPPFAPSLAAAPAASAASGVLDDVVVKGERRSSVVKAPPHNGDTEFVVKWKGLSAEQVEHNLLPLRLHYEQQLLMLEERRRRRYILTDEFAQRIEIGIDIRYSAPLRERLLSWDALDKLSRCLQAVRDRSPQSTRMTSLSTAHDQRGLCDDPFYTPSRPTTVAHSPSWAGDSAKVNHVPRRMFRATVSAVPRTLEEPAWNAGTTEHPVRSDQSLGSSDQLTMSTILSVSRRLSTSEAVEITADRTPLERESSRGSRLAASLTGKALSADDDDDSLISSIVSDNSSENDNGKCVSLAESMCASLISSHETVSGAKVEDI</sequence>
<dbReference type="EMBL" id="AUPL01004933">
    <property type="protein sequence ID" value="ESL07377.1"/>
    <property type="molecule type" value="Genomic_DNA"/>
</dbReference>
<evidence type="ECO:0000256" key="1">
    <source>
        <dbReference type="SAM" id="MobiDB-lite"/>
    </source>
</evidence>
<proteinExistence type="predicted"/>
<gene>
    <name evidence="2" type="ORF">TRSC58_04933</name>
</gene>
<accession>A0A061J255</accession>
<evidence type="ECO:0000313" key="2">
    <source>
        <dbReference type="EMBL" id="ESL07377.1"/>
    </source>
</evidence>
<feature type="region of interest" description="Disordered" evidence="1">
    <location>
        <begin position="247"/>
        <end position="271"/>
    </location>
</feature>
<name>A0A061J255_TRYRA</name>
<dbReference type="AlphaFoldDB" id="A0A061J255"/>
<keyword evidence="3" id="KW-1185">Reference proteome</keyword>
<evidence type="ECO:0000313" key="3">
    <source>
        <dbReference type="Proteomes" id="UP000031737"/>
    </source>
</evidence>
<dbReference type="VEuPathDB" id="TriTrypDB:TRSC58_04933"/>
<evidence type="ECO:0008006" key="4">
    <source>
        <dbReference type="Google" id="ProtNLM"/>
    </source>
</evidence>
<comment type="caution">
    <text evidence="2">The sequence shown here is derived from an EMBL/GenBank/DDBJ whole genome shotgun (WGS) entry which is preliminary data.</text>
</comment>
<organism evidence="2 3">
    <name type="scientific">Trypanosoma rangeli SC58</name>
    <dbReference type="NCBI Taxonomy" id="429131"/>
    <lineage>
        <taxon>Eukaryota</taxon>
        <taxon>Discoba</taxon>
        <taxon>Euglenozoa</taxon>
        <taxon>Kinetoplastea</taxon>
        <taxon>Metakinetoplastina</taxon>
        <taxon>Trypanosomatida</taxon>
        <taxon>Trypanosomatidae</taxon>
        <taxon>Trypanosoma</taxon>
        <taxon>Herpetosoma</taxon>
    </lineage>
</organism>
<protein>
    <recommendedName>
        <fullName evidence="4">Chromo domain-containing protein</fullName>
    </recommendedName>
</protein>
<dbReference type="OrthoDB" id="247946at2759"/>